<organism evidence="1 2">
    <name type="scientific">Phormidium tenue FACHB-1050</name>
    <dbReference type="NCBI Taxonomy" id="2692857"/>
    <lineage>
        <taxon>Bacteria</taxon>
        <taxon>Bacillati</taxon>
        <taxon>Cyanobacteriota</taxon>
        <taxon>Cyanophyceae</taxon>
        <taxon>Oscillatoriophycideae</taxon>
        <taxon>Oscillatoriales</taxon>
        <taxon>Oscillatoriaceae</taxon>
        <taxon>Phormidium</taxon>
    </lineage>
</organism>
<keyword evidence="2" id="KW-1185">Reference proteome</keyword>
<protein>
    <submittedName>
        <fullName evidence="1">Uncharacterized protein</fullName>
    </submittedName>
</protein>
<dbReference type="Proteomes" id="UP000618445">
    <property type="component" value="Unassembled WGS sequence"/>
</dbReference>
<proteinExistence type="predicted"/>
<reference evidence="1 2" key="1">
    <citation type="journal article" date="2020" name="ISME J.">
        <title>Comparative genomics reveals insights into cyanobacterial evolution and habitat adaptation.</title>
        <authorList>
            <person name="Chen M.Y."/>
            <person name="Teng W.K."/>
            <person name="Zhao L."/>
            <person name="Hu C.X."/>
            <person name="Zhou Y.K."/>
            <person name="Han B.P."/>
            <person name="Song L.R."/>
            <person name="Shu W.S."/>
        </authorList>
    </citation>
    <scope>NUCLEOTIDE SEQUENCE [LARGE SCALE GENOMIC DNA]</scope>
    <source>
        <strain evidence="1 2">FACHB-1050</strain>
    </source>
</reference>
<evidence type="ECO:0000313" key="1">
    <source>
        <dbReference type="EMBL" id="MBD2316788.1"/>
    </source>
</evidence>
<dbReference type="EMBL" id="JACJQY010000009">
    <property type="protein sequence ID" value="MBD2316788.1"/>
    <property type="molecule type" value="Genomic_DNA"/>
</dbReference>
<dbReference type="RefSeq" id="WP_339383176.1">
    <property type="nucleotide sequence ID" value="NZ_CAWPQU010000089.1"/>
</dbReference>
<name>A0ABR8C7N2_9CYAN</name>
<gene>
    <name evidence="1" type="ORF">H6G05_07995</name>
</gene>
<accession>A0ABR8C7N2</accession>
<sequence length="81" mass="9795">MATAITDAEYQFANQYVFKLRELYRQKLQSKLNIKRKRLLKLVHGDESTLKRIVEYEHLRNPDKSEELLYENAIDRLERGR</sequence>
<evidence type="ECO:0000313" key="2">
    <source>
        <dbReference type="Proteomes" id="UP000618445"/>
    </source>
</evidence>
<comment type="caution">
    <text evidence="1">The sequence shown here is derived from an EMBL/GenBank/DDBJ whole genome shotgun (WGS) entry which is preliminary data.</text>
</comment>